<dbReference type="Pfam" id="PF00692">
    <property type="entry name" value="dUTPase"/>
    <property type="match status" value="1"/>
</dbReference>
<dbReference type="InterPro" id="IPR008181">
    <property type="entry name" value="dUTPase"/>
</dbReference>
<evidence type="ECO:0000256" key="4">
    <source>
        <dbReference type="ARBA" id="ARBA00023080"/>
    </source>
</evidence>
<comment type="similarity">
    <text evidence="1">Belongs to the dUTPase family.</text>
</comment>
<dbReference type="InterPro" id="IPR036157">
    <property type="entry name" value="dUTPase-like_sf"/>
</dbReference>
<keyword evidence="4" id="KW-0546">Nucleotide metabolism</keyword>
<accession>A0A2K4ZNK3</accession>
<dbReference type="EC" id="3.6.1.23" evidence="2"/>
<name>A0A2K4ZNK3_9FIRM</name>
<dbReference type="AlphaFoldDB" id="A0A2K4ZNK3"/>
<reference evidence="7 8" key="1">
    <citation type="submission" date="2018-01" db="EMBL/GenBank/DDBJ databases">
        <authorList>
            <person name="Gaut B.S."/>
            <person name="Morton B.R."/>
            <person name="Clegg M.T."/>
            <person name="Duvall M.R."/>
        </authorList>
    </citation>
    <scope>NUCLEOTIDE SEQUENCE [LARGE SCALE GENOMIC DNA]</scope>
    <source>
        <strain evidence="7">GP69</strain>
    </source>
</reference>
<dbReference type="InterPro" id="IPR033704">
    <property type="entry name" value="dUTPase_trimeric"/>
</dbReference>
<evidence type="ECO:0000256" key="1">
    <source>
        <dbReference type="ARBA" id="ARBA00006581"/>
    </source>
</evidence>
<dbReference type="PANTHER" id="PTHR11241">
    <property type="entry name" value="DEOXYURIDINE 5'-TRIPHOSPHATE NUCLEOTIDOHYDROLASE"/>
    <property type="match status" value="1"/>
</dbReference>
<dbReference type="GO" id="GO:0004170">
    <property type="term" value="F:dUTP diphosphatase activity"/>
    <property type="evidence" value="ECO:0007669"/>
    <property type="project" value="UniProtKB-EC"/>
</dbReference>
<dbReference type="OrthoDB" id="9809956at2"/>
<dbReference type="InterPro" id="IPR029054">
    <property type="entry name" value="dUTPase-like"/>
</dbReference>
<dbReference type="PANTHER" id="PTHR11241:SF0">
    <property type="entry name" value="DEOXYURIDINE 5'-TRIPHOSPHATE NUCLEOTIDOHYDROLASE"/>
    <property type="match status" value="1"/>
</dbReference>
<comment type="catalytic activity">
    <reaction evidence="5">
        <text>dUTP + H2O = dUMP + diphosphate + H(+)</text>
        <dbReference type="Rhea" id="RHEA:10248"/>
        <dbReference type="ChEBI" id="CHEBI:15377"/>
        <dbReference type="ChEBI" id="CHEBI:15378"/>
        <dbReference type="ChEBI" id="CHEBI:33019"/>
        <dbReference type="ChEBI" id="CHEBI:61555"/>
        <dbReference type="ChEBI" id="CHEBI:246422"/>
        <dbReference type="EC" id="3.6.1.23"/>
    </reaction>
</comment>
<evidence type="ECO:0000256" key="5">
    <source>
        <dbReference type="ARBA" id="ARBA00047686"/>
    </source>
</evidence>
<dbReference type="GO" id="GO:0046081">
    <property type="term" value="P:dUTP catabolic process"/>
    <property type="evidence" value="ECO:0007669"/>
    <property type="project" value="InterPro"/>
</dbReference>
<dbReference type="EMBL" id="OFSM01000036">
    <property type="protein sequence ID" value="SOY32006.1"/>
    <property type="molecule type" value="Genomic_DNA"/>
</dbReference>
<gene>
    <name evidence="7" type="primary">dut_2</name>
    <name evidence="7" type="ORF">AMURIS_04759</name>
</gene>
<dbReference type="CDD" id="cd07557">
    <property type="entry name" value="trimeric_dUTPase"/>
    <property type="match status" value="1"/>
</dbReference>
<dbReference type="SUPFAM" id="SSF51283">
    <property type="entry name" value="dUTPase-like"/>
    <property type="match status" value="1"/>
</dbReference>
<dbReference type="RefSeq" id="WP_103241973.1">
    <property type="nucleotide sequence ID" value="NZ_JANJZD010000038.1"/>
</dbReference>
<feature type="domain" description="dUTPase-like" evidence="6">
    <location>
        <begin position="22"/>
        <end position="136"/>
    </location>
</feature>
<organism evidence="7 8">
    <name type="scientific">Acetatifactor muris</name>
    <dbReference type="NCBI Taxonomy" id="879566"/>
    <lineage>
        <taxon>Bacteria</taxon>
        <taxon>Bacillati</taxon>
        <taxon>Bacillota</taxon>
        <taxon>Clostridia</taxon>
        <taxon>Lachnospirales</taxon>
        <taxon>Lachnospiraceae</taxon>
        <taxon>Acetatifactor</taxon>
    </lineage>
</organism>
<evidence type="ECO:0000313" key="8">
    <source>
        <dbReference type="Proteomes" id="UP000236311"/>
    </source>
</evidence>
<proteinExistence type="inferred from homology"/>
<dbReference type="GO" id="GO:0000287">
    <property type="term" value="F:magnesium ion binding"/>
    <property type="evidence" value="ECO:0007669"/>
    <property type="project" value="InterPro"/>
</dbReference>
<protein>
    <recommendedName>
        <fullName evidence="2">dUTP diphosphatase</fullName>
        <ecNumber evidence="2">3.6.1.23</ecNumber>
    </recommendedName>
</protein>
<sequence length="137" mass="14655">MKIRLIDFGVPEDRRPFRPHGNDAGADVYMPYDCTLQPGEIAKVPLGFGIEVPDGYAGYVFPRTSMAVKGLVCELPPVDSGYRGEIHAIISNVSSQTQEISKGSRVGQLVITPVVIADFVSELGKQRGTGGFGSTGK</sequence>
<dbReference type="Proteomes" id="UP000236311">
    <property type="component" value="Unassembled WGS sequence"/>
</dbReference>
<dbReference type="GO" id="GO:0006226">
    <property type="term" value="P:dUMP biosynthetic process"/>
    <property type="evidence" value="ECO:0007669"/>
    <property type="project" value="InterPro"/>
</dbReference>
<evidence type="ECO:0000256" key="2">
    <source>
        <dbReference type="ARBA" id="ARBA00012379"/>
    </source>
</evidence>
<evidence type="ECO:0000256" key="3">
    <source>
        <dbReference type="ARBA" id="ARBA00022801"/>
    </source>
</evidence>
<keyword evidence="3 7" id="KW-0378">Hydrolase</keyword>
<evidence type="ECO:0000313" key="7">
    <source>
        <dbReference type="EMBL" id="SOY32006.1"/>
    </source>
</evidence>
<keyword evidence="8" id="KW-1185">Reference proteome</keyword>
<evidence type="ECO:0000259" key="6">
    <source>
        <dbReference type="Pfam" id="PF00692"/>
    </source>
</evidence>
<dbReference type="Gene3D" id="2.70.40.10">
    <property type="match status" value="1"/>
</dbReference>